<evidence type="ECO:0000313" key="3">
    <source>
        <dbReference type="Proteomes" id="UP000446866"/>
    </source>
</evidence>
<dbReference type="SUPFAM" id="SSF54909">
    <property type="entry name" value="Dimeric alpha+beta barrel"/>
    <property type="match status" value="1"/>
</dbReference>
<dbReference type="PANTHER" id="PTHR33336:SF15">
    <property type="entry name" value="ABM DOMAIN-CONTAINING PROTEIN"/>
    <property type="match status" value="1"/>
</dbReference>
<dbReference type="EMBL" id="QXWK01000007">
    <property type="protein sequence ID" value="NBH60866.1"/>
    <property type="molecule type" value="Genomic_DNA"/>
</dbReference>
<dbReference type="AlphaFoldDB" id="A0A845QHC2"/>
<keyword evidence="2" id="KW-0560">Oxidoreductase</keyword>
<proteinExistence type="predicted"/>
<dbReference type="InterPro" id="IPR007138">
    <property type="entry name" value="ABM_dom"/>
</dbReference>
<evidence type="ECO:0000259" key="1">
    <source>
        <dbReference type="PROSITE" id="PS51725"/>
    </source>
</evidence>
<protein>
    <submittedName>
        <fullName evidence="2">Antibiotic biosynthesis monooxygenase</fullName>
    </submittedName>
</protein>
<sequence length="128" mass="15302">MLWSYLNIMWLRGKYKLCYTVIKVHERNDVKMTNFYVTYTLKDKAARDAFYGEVKTCGVIEKSLAEDGCIRYAYYYPADSENQILLWEQWESRQAQKNHTKQPHFKKLGEIKAKYPMETEILIEDVQV</sequence>
<evidence type="ECO:0000313" key="2">
    <source>
        <dbReference type="EMBL" id="NBH60866.1"/>
    </source>
</evidence>
<reference evidence="2 3" key="1">
    <citation type="submission" date="2018-08" db="EMBL/GenBank/DDBJ databases">
        <title>Murine metabolic-syndrome-specific gut microbial biobank.</title>
        <authorList>
            <person name="Liu C."/>
        </authorList>
    </citation>
    <scope>NUCLEOTIDE SEQUENCE [LARGE SCALE GENOMIC DNA]</scope>
    <source>
        <strain evidence="2 3">28</strain>
    </source>
</reference>
<dbReference type="InterPro" id="IPR050744">
    <property type="entry name" value="AI-2_Isomerase_LsrG"/>
</dbReference>
<dbReference type="Proteomes" id="UP000446866">
    <property type="component" value="Unassembled WGS sequence"/>
</dbReference>
<dbReference type="Pfam" id="PF03992">
    <property type="entry name" value="ABM"/>
    <property type="match status" value="1"/>
</dbReference>
<gene>
    <name evidence="2" type="ORF">D0435_04220</name>
</gene>
<dbReference type="PROSITE" id="PS51725">
    <property type="entry name" value="ABM"/>
    <property type="match status" value="1"/>
</dbReference>
<dbReference type="InterPro" id="IPR011008">
    <property type="entry name" value="Dimeric_a/b-barrel"/>
</dbReference>
<organism evidence="2 3">
    <name type="scientific">Anaerotruncus colihominis</name>
    <dbReference type="NCBI Taxonomy" id="169435"/>
    <lineage>
        <taxon>Bacteria</taxon>
        <taxon>Bacillati</taxon>
        <taxon>Bacillota</taxon>
        <taxon>Clostridia</taxon>
        <taxon>Eubacteriales</taxon>
        <taxon>Oscillospiraceae</taxon>
        <taxon>Anaerotruncus</taxon>
    </lineage>
</organism>
<keyword evidence="2" id="KW-0503">Monooxygenase</keyword>
<dbReference type="Gene3D" id="3.30.70.100">
    <property type="match status" value="1"/>
</dbReference>
<dbReference type="GO" id="GO:0004497">
    <property type="term" value="F:monooxygenase activity"/>
    <property type="evidence" value="ECO:0007669"/>
    <property type="project" value="UniProtKB-KW"/>
</dbReference>
<accession>A0A845QHC2</accession>
<keyword evidence="3" id="KW-1185">Reference proteome</keyword>
<comment type="caution">
    <text evidence="2">The sequence shown here is derived from an EMBL/GenBank/DDBJ whole genome shotgun (WGS) entry which is preliminary data.</text>
</comment>
<feature type="domain" description="ABM" evidence="1">
    <location>
        <begin position="35"/>
        <end position="126"/>
    </location>
</feature>
<name>A0A845QHC2_9FIRM</name>
<dbReference type="PANTHER" id="PTHR33336">
    <property type="entry name" value="QUINOL MONOOXYGENASE YGIN-RELATED"/>
    <property type="match status" value="1"/>
</dbReference>